<feature type="transmembrane region" description="Helical" evidence="2">
    <location>
        <begin position="247"/>
        <end position="268"/>
    </location>
</feature>
<feature type="region of interest" description="Disordered" evidence="1">
    <location>
        <begin position="1"/>
        <end position="30"/>
    </location>
</feature>
<dbReference type="RefSeq" id="WP_005193496.1">
    <property type="nucleotide sequence ID" value="NZ_CP045804.1"/>
</dbReference>
<reference evidence="3" key="1">
    <citation type="journal article" date="2021" name="Nat. Microbiol.">
        <title>Cocultivation of an ultrasmall environmental parasitic bacterium with lytic ability against bacteria associated with wastewater foams.</title>
        <authorList>
            <person name="Batinovic S."/>
            <person name="Rose J.J.A."/>
            <person name="Ratcliffe J."/>
            <person name="Seviour R.J."/>
            <person name="Petrovski S."/>
        </authorList>
    </citation>
    <scope>NUCLEOTIDE SEQUENCE</scope>
    <source>
        <strain evidence="3">CON44</strain>
    </source>
</reference>
<dbReference type="EMBL" id="CP045810">
    <property type="protein sequence ID" value="QHN41271.1"/>
    <property type="molecule type" value="Genomic_DNA"/>
</dbReference>
<evidence type="ECO:0000313" key="3">
    <source>
        <dbReference type="EMBL" id="QHN41271.1"/>
    </source>
</evidence>
<feature type="transmembrane region" description="Helical" evidence="2">
    <location>
        <begin position="275"/>
        <end position="295"/>
    </location>
</feature>
<feature type="compositionally biased region" description="Low complexity" evidence="1">
    <location>
        <begin position="8"/>
        <end position="27"/>
    </location>
</feature>
<proteinExistence type="predicted"/>
<dbReference type="AlphaFoldDB" id="A0A857MJ52"/>
<evidence type="ECO:0000256" key="2">
    <source>
        <dbReference type="SAM" id="Phobius"/>
    </source>
</evidence>
<feature type="transmembrane region" description="Helical" evidence="2">
    <location>
        <begin position="448"/>
        <end position="472"/>
    </location>
</feature>
<protein>
    <submittedName>
        <fullName evidence="3">Uncharacterized protein</fullName>
    </submittedName>
</protein>
<gene>
    <name evidence="3" type="ORF">GII30_20745</name>
</gene>
<accession>A0A857MJ52</accession>
<sequence length="479" mass="51312">MTGHASPVRSAVTRAGRAGRSGSGLTLPPLRQALAERRELSETRTRTQSPVAALRHYAKTSPGKLVGIMIVLSLALLVTGWYSASVLDDRTNTLQQMVDRTEPLAESAQVLYSSLSIADASANGAFLSGGLESPALRTRYSDAIATAATSLITSSGNLLEKSKETSAAEFTETRRDVETLAKNIPLYTGLVETARTNNRLGNPVGSAYLGVASTLMQQKILPAAQRIYDRRSAAISDPQQTLSTPPWGVYAALAVVIVALLATSRYLARRTRRRFNAGILTALAAILIGSVWLLASGLTSVAITHSARDNGANPLRDLTSARILTQQARSAETLSFVRRGDQAGLDRTFTLATLQIFRTLGKLQENLDDDAAVTPKQLGTTRDLLRQWTAADDDARAAIQSGDFSKAQKIIGTGASAKRYAALDADLVKGITDTRESFRTDINTAQRVIGYTGTGMFVIACFAALAVIGGLMPRIREYR</sequence>
<organism evidence="3">
    <name type="scientific">Gordonia amarae</name>
    <dbReference type="NCBI Taxonomy" id="36821"/>
    <lineage>
        <taxon>Bacteria</taxon>
        <taxon>Bacillati</taxon>
        <taxon>Actinomycetota</taxon>
        <taxon>Actinomycetes</taxon>
        <taxon>Mycobacteriales</taxon>
        <taxon>Gordoniaceae</taxon>
        <taxon>Gordonia</taxon>
    </lineage>
</organism>
<name>A0A857MJ52_9ACTN</name>
<keyword evidence="2" id="KW-1133">Transmembrane helix</keyword>
<evidence type="ECO:0000256" key="1">
    <source>
        <dbReference type="SAM" id="MobiDB-lite"/>
    </source>
</evidence>
<keyword evidence="2" id="KW-0812">Transmembrane</keyword>
<feature type="transmembrane region" description="Helical" evidence="2">
    <location>
        <begin position="65"/>
        <end position="84"/>
    </location>
</feature>
<keyword evidence="2" id="KW-0472">Membrane</keyword>